<protein>
    <recommendedName>
        <fullName evidence="6">Mini-chromosome maintenance complex-binding protein</fullName>
    </recommendedName>
</protein>
<evidence type="ECO:0000313" key="5">
    <source>
        <dbReference type="Proteomes" id="UP000824469"/>
    </source>
</evidence>
<evidence type="ECO:0008006" key="6">
    <source>
        <dbReference type="Google" id="ProtNLM"/>
    </source>
</evidence>
<feature type="compositionally biased region" description="Basic and acidic residues" evidence="3">
    <location>
        <begin position="182"/>
        <end position="192"/>
    </location>
</feature>
<evidence type="ECO:0000256" key="2">
    <source>
        <dbReference type="ARBA" id="ARBA00023242"/>
    </source>
</evidence>
<reference evidence="4 5" key="1">
    <citation type="journal article" date="2021" name="Nat. Plants">
        <title>The Taxus genome provides insights into paclitaxel biosynthesis.</title>
        <authorList>
            <person name="Xiong X."/>
            <person name="Gou J."/>
            <person name="Liao Q."/>
            <person name="Li Y."/>
            <person name="Zhou Q."/>
            <person name="Bi G."/>
            <person name="Li C."/>
            <person name="Du R."/>
            <person name="Wang X."/>
            <person name="Sun T."/>
            <person name="Guo L."/>
            <person name="Liang H."/>
            <person name="Lu P."/>
            <person name="Wu Y."/>
            <person name="Zhang Z."/>
            <person name="Ro D.K."/>
            <person name="Shang Y."/>
            <person name="Huang S."/>
            <person name="Yan J."/>
        </authorList>
    </citation>
    <scope>NUCLEOTIDE SEQUENCE [LARGE SCALE GENOMIC DNA]</scope>
    <source>
        <strain evidence="4">Ta-2019</strain>
    </source>
</reference>
<dbReference type="GO" id="GO:0006261">
    <property type="term" value="P:DNA-templated DNA replication"/>
    <property type="evidence" value="ECO:0007669"/>
    <property type="project" value="TreeGrafter"/>
</dbReference>
<sequence>MGGPAFDCLRNPLGAVRFMLDKAISAGTDPSKLNRTDWGVAELFDKFVLQDGALEKVPEINSVKLDSIQPNSLVRFCGMIQDMFDSEYYVGAFQDGSTWRTNKYADVASVEMPSDSKVVVWDRRLLYCIPVPGQNAWVRDASCKGNDCSDSIRAQQREKRGREISDPTEDTDMMNAESELSNESKRKREEGSSSRSSAMETCQRQSNRIEFDPNMPLGQSHMLPCLVKIYDGMDGDLKLNDIVEFIGVFTFDPDLSSPSNEQDAMAGTFIDDDVSSHLPASKVPRLHCIITRKLSTNSLVSSFINSEVHFTLQLKELRESLLQSLKAVFGGDDLAAQYFLLHILSQIHARVEPVALGRFSMNLTRVERGSNVHLFIKNLNEAIQDLVPCSHLLPLTIEYLNGSSVAPKKNYQTNRLSTGALQLASGTHLTIDETQLKAGTLNSTGVQNVQIFRNLLEWQKVAYDFEYYTMDMATDVQVLILSDGKSNIFPADIVVPYTPTSDSSPLSASQLDKQQWRLYLSTMKSYEHTIEAAIQQVVENDMVTARQQDRSIGPEVFSRWLTMARLVSLSFGEKTLTLDHWQM</sequence>
<gene>
    <name evidence="4" type="ORF">KI387_023237</name>
</gene>
<feature type="region of interest" description="Disordered" evidence="3">
    <location>
        <begin position="154"/>
        <end position="204"/>
    </location>
</feature>
<dbReference type="Proteomes" id="UP000824469">
    <property type="component" value="Unassembled WGS sequence"/>
</dbReference>
<dbReference type="GO" id="GO:0005634">
    <property type="term" value="C:nucleus"/>
    <property type="evidence" value="ECO:0007669"/>
    <property type="project" value="UniProtKB-SubCell"/>
</dbReference>
<dbReference type="OMA" id="EEHTEMI"/>
<evidence type="ECO:0000256" key="3">
    <source>
        <dbReference type="SAM" id="MobiDB-lite"/>
    </source>
</evidence>
<comment type="subcellular location">
    <subcellularLocation>
        <location evidence="1">Nucleus</location>
    </subcellularLocation>
</comment>
<evidence type="ECO:0000313" key="4">
    <source>
        <dbReference type="EMBL" id="KAH9314610.1"/>
    </source>
</evidence>
<accession>A0AA38G2I5</accession>
<evidence type="ECO:0000256" key="1">
    <source>
        <dbReference type="ARBA" id="ARBA00004123"/>
    </source>
</evidence>
<feature type="compositionally biased region" description="Basic and acidic residues" evidence="3">
    <location>
        <begin position="155"/>
        <end position="165"/>
    </location>
</feature>
<proteinExistence type="predicted"/>
<name>A0AA38G2I5_TAXCH</name>
<organism evidence="4 5">
    <name type="scientific">Taxus chinensis</name>
    <name type="common">Chinese yew</name>
    <name type="synonym">Taxus wallichiana var. chinensis</name>
    <dbReference type="NCBI Taxonomy" id="29808"/>
    <lineage>
        <taxon>Eukaryota</taxon>
        <taxon>Viridiplantae</taxon>
        <taxon>Streptophyta</taxon>
        <taxon>Embryophyta</taxon>
        <taxon>Tracheophyta</taxon>
        <taxon>Spermatophyta</taxon>
        <taxon>Pinopsida</taxon>
        <taxon>Pinidae</taxon>
        <taxon>Conifers II</taxon>
        <taxon>Cupressales</taxon>
        <taxon>Taxaceae</taxon>
        <taxon>Taxus</taxon>
    </lineage>
</organism>
<dbReference type="EMBL" id="JAHRHJ020000005">
    <property type="protein sequence ID" value="KAH9314610.1"/>
    <property type="molecule type" value="Genomic_DNA"/>
</dbReference>
<keyword evidence="2" id="KW-0539">Nucleus</keyword>
<dbReference type="AlphaFoldDB" id="A0AA38G2I5"/>
<comment type="caution">
    <text evidence="4">The sequence shown here is derived from an EMBL/GenBank/DDBJ whole genome shotgun (WGS) entry which is preliminary data.</text>
</comment>
<dbReference type="PANTHER" id="PTHR13489:SF0">
    <property type="entry name" value="MINI-CHROMOSOME MAINTENANCE COMPLEX-BINDING PROTEIN"/>
    <property type="match status" value="1"/>
</dbReference>
<dbReference type="InterPro" id="IPR019140">
    <property type="entry name" value="MCM_complex-bd"/>
</dbReference>
<feature type="non-terminal residue" evidence="4">
    <location>
        <position position="1"/>
    </location>
</feature>
<keyword evidence="5" id="KW-1185">Reference proteome</keyword>
<dbReference type="PANTHER" id="PTHR13489">
    <property type="entry name" value="MINI-CHROMOSOME MAINTENANCE COMPLEX-BINDING PROTEIN"/>
    <property type="match status" value="1"/>
</dbReference>
<dbReference type="Pfam" id="PF09739">
    <property type="entry name" value="MCM_bind"/>
    <property type="match status" value="1"/>
</dbReference>
<dbReference type="GO" id="GO:0003682">
    <property type="term" value="F:chromatin binding"/>
    <property type="evidence" value="ECO:0007669"/>
    <property type="project" value="TreeGrafter"/>
</dbReference>